<evidence type="ECO:0000256" key="3">
    <source>
        <dbReference type="ARBA" id="ARBA00022989"/>
    </source>
</evidence>
<dbReference type="EMBL" id="QFNK01000021">
    <property type="protein sequence ID" value="PZO88306.1"/>
    <property type="molecule type" value="Genomic_DNA"/>
</dbReference>
<feature type="transmembrane region" description="Helical" evidence="5">
    <location>
        <begin position="266"/>
        <end position="283"/>
    </location>
</feature>
<feature type="transmembrane region" description="Helical" evidence="5">
    <location>
        <begin position="40"/>
        <end position="55"/>
    </location>
</feature>
<dbReference type="InterPro" id="IPR037185">
    <property type="entry name" value="EmrE-like"/>
</dbReference>
<evidence type="ECO:0000259" key="6">
    <source>
        <dbReference type="Pfam" id="PF00892"/>
    </source>
</evidence>
<accession>A0A2W5A462</accession>
<dbReference type="SUPFAM" id="SSF103481">
    <property type="entry name" value="Multidrug resistance efflux transporter EmrE"/>
    <property type="match status" value="2"/>
</dbReference>
<feature type="transmembrane region" description="Helical" evidence="5">
    <location>
        <begin position="152"/>
        <end position="170"/>
    </location>
</feature>
<sequence>MGDANKNMQAMMLSAFGFSLYSIGDVFIKMGGAHYPPEKIAFFINMFFLPIILMLSKRVGGLKATLQTKHLKLHLLRSLFGMVVFFCMTTGFVKLGMAMSYTLIFSGPFIVSIMSIFFLGEKIGMYRWASIIGGFVGVLVVLRPGMVPLEPAAIGIIIAAFCYAGSTVIVRKIGEGEPLLAFSLYGQIVSSILFGLMITVKGEWSLPAPEHLLLFAGTAVFHVFANFSVSRAFQSAETSVAAPFQYVQLLWGILFGLLLFNQGIDIWTGIGGAIIVGSGIYMIHREHVRRREITTGVVAHGGAIEDTGLNIEIVKQEENLTEALNHDISAQRRHG</sequence>
<dbReference type="GO" id="GO:0016020">
    <property type="term" value="C:membrane"/>
    <property type="evidence" value="ECO:0007669"/>
    <property type="project" value="UniProtKB-SubCell"/>
</dbReference>
<dbReference type="PANTHER" id="PTHR22911:SF6">
    <property type="entry name" value="SOLUTE CARRIER FAMILY 35 MEMBER G1"/>
    <property type="match status" value="1"/>
</dbReference>
<evidence type="ECO:0000256" key="2">
    <source>
        <dbReference type="ARBA" id="ARBA00022692"/>
    </source>
</evidence>
<feature type="transmembrane region" description="Helical" evidence="5">
    <location>
        <begin position="75"/>
        <end position="93"/>
    </location>
</feature>
<dbReference type="AlphaFoldDB" id="A0A2W5A462"/>
<evidence type="ECO:0000256" key="4">
    <source>
        <dbReference type="ARBA" id="ARBA00023136"/>
    </source>
</evidence>
<evidence type="ECO:0000256" key="1">
    <source>
        <dbReference type="ARBA" id="ARBA00004141"/>
    </source>
</evidence>
<feature type="transmembrane region" description="Helical" evidence="5">
    <location>
        <begin position="241"/>
        <end position="260"/>
    </location>
</feature>
<evidence type="ECO:0000313" key="8">
    <source>
        <dbReference type="Proteomes" id="UP000249557"/>
    </source>
</evidence>
<proteinExistence type="predicted"/>
<comment type="caution">
    <text evidence="7">The sequence shown here is derived from an EMBL/GenBank/DDBJ whole genome shotgun (WGS) entry which is preliminary data.</text>
</comment>
<reference evidence="7 8" key="1">
    <citation type="submission" date="2017-08" db="EMBL/GenBank/DDBJ databases">
        <title>Infants hospitalized years apart are colonized by the same room-sourced microbial strains.</title>
        <authorList>
            <person name="Brooks B."/>
            <person name="Olm M.R."/>
            <person name="Firek B.A."/>
            <person name="Baker R."/>
            <person name="Thomas B.C."/>
            <person name="Morowitz M.J."/>
            <person name="Banfield J.F."/>
        </authorList>
    </citation>
    <scope>NUCLEOTIDE SEQUENCE [LARGE SCALE GENOMIC DNA]</scope>
    <source>
        <strain evidence="7">S2_018_000_R2_104</strain>
    </source>
</reference>
<feature type="transmembrane region" description="Helical" evidence="5">
    <location>
        <begin position="126"/>
        <end position="146"/>
    </location>
</feature>
<dbReference type="PANTHER" id="PTHR22911">
    <property type="entry name" value="ACYL-MALONYL CONDENSING ENZYME-RELATED"/>
    <property type="match status" value="1"/>
</dbReference>
<evidence type="ECO:0000256" key="5">
    <source>
        <dbReference type="SAM" id="Phobius"/>
    </source>
</evidence>
<keyword evidence="3 5" id="KW-1133">Transmembrane helix</keyword>
<protein>
    <recommendedName>
        <fullName evidence="6">EamA domain-containing protein</fullName>
    </recommendedName>
</protein>
<keyword evidence="4 5" id="KW-0472">Membrane</keyword>
<keyword evidence="2 5" id="KW-0812">Transmembrane</keyword>
<feature type="transmembrane region" description="Helical" evidence="5">
    <location>
        <begin position="212"/>
        <end position="229"/>
    </location>
</feature>
<dbReference type="InterPro" id="IPR000620">
    <property type="entry name" value="EamA_dom"/>
</dbReference>
<organism evidence="7 8">
    <name type="scientific">Micavibrio aeruginosavorus</name>
    <dbReference type="NCBI Taxonomy" id="349221"/>
    <lineage>
        <taxon>Bacteria</taxon>
        <taxon>Pseudomonadati</taxon>
        <taxon>Bdellovibrionota</taxon>
        <taxon>Bdellovibrionia</taxon>
        <taxon>Bdellovibrionales</taxon>
        <taxon>Pseudobdellovibrionaceae</taxon>
        <taxon>Micavibrio</taxon>
    </lineage>
</organism>
<gene>
    <name evidence="7" type="ORF">DI626_02000</name>
</gene>
<dbReference type="Pfam" id="PF00892">
    <property type="entry name" value="EamA"/>
    <property type="match status" value="2"/>
</dbReference>
<feature type="domain" description="EamA" evidence="6">
    <location>
        <begin position="17"/>
        <end position="142"/>
    </location>
</feature>
<comment type="subcellular location">
    <subcellularLocation>
        <location evidence="1">Membrane</location>
        <topology evidence="1">Multi-pass membrane protein</topology>
    </subcellularLocation>
</comment>
<feature type="domain" description="EamA" evidence="6">
    <location>
        <begin position="152"/>
        <end position="278"/>
    </location>
</feature>
<dbReference type="Proteomes" id="UP000249557">
    <property type="component" value="Unassembled WGS sequence"/>
</dbReference>
<evidence type="ECO:0000313" key="7">
    <source>
        <dbReference type="EMBL" id="PZO88306.1"/>
    </source>
</evidence>
<name>A0A2W5A462_9BACT</name>
<feature type="transmembrane region" description="Helical" evidence="5">
    <location>
        <begin position="99"/>
        <end position="119"/>
    </location>
</feature>
<feature type="transmembrane region" description="Helical" evidence="5">
    <location>
        <begin position="182"/>
        <end position="200"/>
    </location>
</feature>